<keyword evidence="5 6" id="KW-0413">Isomerase</keyword>
<evidence type="ECO:0000256" key="6">
    <source>
        <dbReference type="RuleBase" id="RU361210"/>
    </source>
</evidence>
<dbReference type="OrthoDB" id="16120at2759"/>
<dbReference type="GO" id="GO:0008160">
    <property type="term" value="F:protein tyrosine phosphatase activator activity"/>
    <property type="evidence" value="ECO:0007669"/>
    <property type="project" value="TreeGrafter"/>
</dbReference>
<dbReference type="GO" id="GO:0003755">
    <property type="term" value="F:peptidyl-prolyl cis-trans isomerase activity"/>
    <property type="evidence" value="ECO:0007669"/>
    <property type="project" value="UniProtKB-KW"/>
</dbReference>
<dbReference type="InterPro" id="IPR043170">
    <property type="entry name" value="PTPA_C_lid"/>
</dbReference>
<dbReference type="EC" id="5.2.1.8" evidence="6"/>
<evidence type="ECO:0000256" key="3">
    <source>
        <dbReference type="ARBA" id="ARBA00022490"/>
    </source>
</evidence>
<dbReference type="InterPro" id="IPR004327">
    <property type="entry name" value="Phstyr_phstse_ac"/>
</dbReference>
<dbReference type="PIRSF" id="PIRSF016325">
    <property type="entry name" value="Phstyr_phstse_ac"/>
    <property type="match status" value="1"/>
</dbReference>
<evidence type="ECO:0000313" key="7">
    <source>
        <dbReference type="EMBL" id="KAJ1921360.1"/>
    </source>
</evidence>
<evidence type="ECO:0000313" key="8">
    <source>
        <dbReference type="Proteomes" id="UP001150538"/>
    </source>
</evidence>
<dbReference type="FunFam" id="1.20.120.1150:FF:000002">
    <property type="entry name" value="Serine/threonine-protein phosphatase 2A activator"/>
    <property type="match status" value="1"/>
</dbReference>
<evidence type="ECO:0000256" key="5">
    <source>
        <dbReference type="ARBA" id="ARBA00023235"/>
    </source>
</evidence>
<comment type="catalytic activity">
    <reaction evidence="1 6">
        <text>[protein]-peptidylproline (omega=180) = [protein]-peptidylproline (omega=0)</text>
        <dbReference type="Rhea" id="RHEA:16237"/>
        <dbReference type="Rhea" id="RHEA-COMP:10747"/>
        <dbReference type="Rhea" id="RHEA-COMP:10748"/>
        <dbReference type="ChEBI" id="CHEBI:83833"/>
        <dbReference type="ChEBI" id="CHEBI:83834"/>
        <dbReference type="EC" id="5.2.1.8"/>
    </reaction>
</comment>
<dbReference type="SUPFAM" id="SSF140984">
    <property type="entry name" value="PTPA-like"/>
    <property type="match status" value="1"/>
</dbReference>
<dbReference type="Gene3D" id="1.20.120.1150">
    <property type="match status" value="1"/>
</dbReference>
<dbReference type="GO" id="GO:0000159">
    <property type="term" value="C:protein phosphatase type 2A complex"/>
    <property type="evidence" value="ECO:0007669"/>
    <property type="project" value="TreeGrafter"/>
</dbReference>
<dbReference type="GO" id="GO:0005634">
    <property type="term" value="C:nucleus"/>
    <property type="evidence" value="ECO:0007669"/>
    <property type="project" value="TreeGrafter"/>
</dbReference>
<dbReference type="EMBL" id="JANBPU010000005">
    <property type="protein sequence ID" value="KAJ1921360.1"/>
    <property type="molecule type" value="Genomic_DNA"/>
</dbReference>
<comment type="function">
    <text evidence="6">PPIases accelerate the folding of proteins. It catalyzes the cis-trans isomerization of proline imidic peptide bonds in oligopeptides.</text>
</comment>
<keyword evidence="8" id="KW-1185">Reference proteome</keyword>
<dbReference type="GO" id="GO:0007052">
    <property type="term" value="P:mitotic spindle organization"/>
    <property type="evidence" value="ECO:0007669"/>
    <property type="project" value="TreeGrafter"/>
</dbReference>
<comment type="caution">
    <text evidence="7">The sequence shown here is derived from an EMBL/GenBank/DDBJ whole genome shotgun (WGS) entry which is preliminary data.</text>
</comment>
<dbReference type="GO" id="GO:0005737">
    <property type="term" value="C:cytoplasm"/>
    <property type="evidence" value="ECO:0007669"/>
    <property type="project" value="UniProtKB-SubCell"/>
</dbReference>
<evidence type="ECO:0000256" key="1">
    <source>
        <dbReference type="ARBA" id="ARBA00000971"/>
    </source>
</evidence>
<gene>
    <name evidence="7" type="primary">RRD2</name>
    <name evidence="7" type="ORF">H4219_000677</name>
</gene>
<dbReference type="Pfam" id="PF03095">
    <property type="entry name" value="PTPA"/>
    <property type="match status" value="1"/>
</dbReference>
<comment type="subcellular location">
    <subcellularLocation>
        <location evidence="2 6">Cytoplasm</location>
    </subcellularLocation>
</comment>
<evidence type="ECO:0000256" key="2">
    <source>
        <dbReference type="ARBA" id="ARBA00004496"/>
    </source>
</evidence>
<reference evidence="7" key="1">
    <citation type="submission" date="2022-07" db="EMBL/GenBank/DDBJ databases">
        <title>Phylogenomic reconstructions and comparative analyses of Kickxellomycotina fungi.</title>
        <authorList>
            <person name="Reynolds N.K."/>
            <person name="Stajich J.E."/>
            <person name="Barry K."/>
            <person name="Grigoriev I.V."/>
            <person name="Crous P."/>
            <person name="Smith M.E."/>
        </authorList>
    </citation>
    <scope>NUCLEOTIDE SEQUENCE</scope>
    <source>
        <strain evidence="7">NBRC 100468</strain>
    </source>
</reference>
<evidence type="ECO:0000256" key="4">
    <source>
        <dbReference type="ARBA" id="ARBA00023110"/>
    </source>
</evidence>
<accession>A0A9W8DWN6</accession>
<sequence length="371" mass="41681">MASTDNGSNDIQNTFAIPKKEILTKEDLDKFSTSPAFEEIIGFIRDLSSSVEGQKLGDADDTSPAIEKLSALLKSLSKCTDDILPFETKSRFGNPSFRKWYDTVKENIPTWLDGLVESDAIPEVSKYLVDSFGSRQRIDYGTGHELNFLAFLLCLKKLNVVDKSNYKSLVLKIFFGYIEVMRGLQTTYWLEPAGSHGVWGLDDFHFLPFLFGAAQLKGHKFFRPKSIHNKEILEEYSKDYMYFNSVHFVCNQKTESLRWHSPMLDDISGAKTWEKVNNGLIKMYQAEVLGKLPIMQHFIFGSLILFKGSMPKALADSEDGGHGDDREHEHVYAFGQEFPQCCGIKIPSGIAAASASGQGSISSRPRPLPFD</sequence>
<keyword evidence="3 6" id="KW-0963">Cytoplasm</keyword>
<dbReference type="Proteomes" id="UP001150538">
    <property type="component" value="Unassembled WGS sequence"/>
</dbReference>
<protein>
    <recommendedName>
        <fullName evidence="6">Serine/threonine-protein phosphatase 2A activator</fullName>
        <ecNumber evidence="6">5.2.1.8</ecNumber>
    </recommendedName>
    <alternativeName>
        <fullName evidence="6">Phosphotyrosyl phosphatase activator</fullName>
    </alternativeName>
</protein>
<proteinExistence type="inferred from homology"/>
<organism evidence="7 8">
    <name type="scientific">Mycoemilia scoparia</name>
    <dbReference type="NCBI Taxonomy" id="417184"/>
    <lineage>
        <taxon>Eukaryota</taxon>
        <taxon>Fungi</taxon>
        <taxon>Fungi incertae sedis</taxon>
        <taxon>Zoopagomycota</taxon>
        <taxon>Kickxellomycotina</taxon>
        <taxon>Kickxellomycetes</taxon>
        <taxon>Kickxellales</taxon>
        <taxon>Kickxellaceae</taxon>
        <taxon>Mycoemilia</taxon>
    </lineage>
</organism>
<dbReference type="AlphaFoldDB" id="A0A9W8DWN6"/>
<dbReference type="PANTHER" id="PTHR10012">
    <property type="entry name" value="SERINE/THREONINE-PROTEIN PHOSPHATASE 2A REGULATORY SUBUNIT B"/>
    <property type="match status" value="1"/>
</dbReference>
<keyword evidence="4 6" id="KW-0697">Rotamase</keyword>
<dbReference type="CDD" id="cd04087">
    <property type="entry name" value="PTPA"/>
    <property type="match status" value="1"/>
</dbReference>
<comment type="similarity">
    <text evidence="6">Belongs to the PTPA-type PPIase family.</text>
</comment>
<name>A0A9W8DWN6_9FUNG</name>
<dbReference type="PANTHER" id="PTHR10012:SF5">
    <property type="entry name" value="SERINE_THREONINE-PROTEIN PHOSPHATASE 2A ACTIVATOR 2"/>
    <property type="match status" value="1"/>
</dbReference>
<dbReference type="InterPro" id="IPR037218">
    <property type="entry name" value="PTPA_sf"/>
</dbReference>